<name>W4Q2L9_9BACI</name>
<dbReference type="Pfam" id="PF20446">
    <property type="entry name" value="ABC_N"/>
    <property type="match status" value="1"/>
</dbReference>
<dbReference type="Pfam" id="PF21117">
    <property type="entry name" value="MRB1590_C"/>
    <property type="match status" value="1"/>
</dbReference>
<dbReference type="PANTHER" id="PTHR38149:SF1">
    <property type="entry name" value="ATPASE"/>
    <property type="match status" value="1"/>
</dbReference>
<dbReference type="InterPro" id="IPR046833">
    <property type="entry name" value="ABC_N"/>
</dbReference>
<evidence type="ECO:0000313" key="5">
    <source>
        <dbReference type="Proteomes" id="UP000018890"/>
    </source>
</evidence>
<dbReference type="STRING" id="1236970.JCM9140_1615"/>
<dbReference type="InterPro" id="IPR019195">
    <property type="entry name" value="ABC_ATPase_put"/>
</dbReference>
<comment type="caution">
    <text evidence="4">The sequence shown here is derived from an EMBL/GenBank/DDBJ whole genome shotgun (WGS) entry which is preliminary data.</text>
</comment>
<accession>W4Q2L9</accession>
<feature type="domain" description="MRB1590-like C-terminal" evidence="3">
    <location>
        <begin position="464"/>
        <end position="565"/>
    </location>
</feature>
<keyword evidence="5" id="KW-1185">Reference proteome</keyword>
<dbReference type="OrthoDB" id="9809999at2"/>
<organism evidence="4 5">
    <name type="scientific">Halalkalibacter wakoensis JCM 9140</name>
    <dbReference type="NCBI Taxonomy" id="1236970"/>
    <lineage>
        <taxon>Bacteria</taxon>
        <taxon>Bacillati</taxon>
        <taxon>Bacillota</taxon>
        <taxon>Bacilli</taxon>
        <taxon>Bacillales</taxon>
        <taxon>Bacillaceae</taxon>
        <taxon>Halalkalibacter</taxon>
    </lineage>
</organism>
<evidence type="ECO:0000259" key="3">
    <source>
        <dbReference type="Pfam" id="PF21117"/>
    </source>
</evidence>
<evidence type="ECO:0000259" key="1">
    <source>
        <dbReference type="Pfam" id="PF09818"/>
    </source>
</evidence>
<evidence type="ECO:0000259" key="2">
    <source>
        <dbReference type="Pfam" id="PF20446"/>
    </source>
</evidence>
<proteinExistence type="predicted"/>
<protein>
    <submittedName>
        <fullName evidence="4">Isopentenyl-diphosphate delta-isomerase</fullName>
    </submittedName>
</protein>
<dbReference type="PANTHER" id="PTHR38149">
    <property type="entry name" value="ATPASE"/>
    <property type="match status" value="1"/>
</dbReference>
<dbReference type="InterPro" id="IPR046834">
    <property type="entry name" value="ABC_ATPase_C"/>
</dbReference>
<dbReference type="InterPro" id="IPR049069">
    <property type="entry name" value="MRB1590-like_C"/>
</dbReference>
<dbReference type="Proteomes" id="UP000018890">
    <property type="component" value="Unassembled WGS sequence"/>
</dbReference>
<dbReference type="Pfam" id="PF09818">
    <property type="entry name" value="ABC_ATPase"/>
    <property type="match status" value="1"/>
</dbReference>
<reference evidence="4" key="1">
    <citation type="journal article" date="2014" name="Genome Announc.">
        <title>Draft Genome Sequences of Three Alkaliphilic Bacillus Strains, Bacillus wakoensis JCM 9140T, Bacillus akibai JCM 9157T, and Bacillus hemicellulosilyticus JCM 9152T.</title>
        <authorList>
            <person name="Yuki M."/>
            <person name="Oshima K."/>
            <person name="Suda W."/>
            <person name="Oshida Y."/>
            <person name="Kitamura K."/>
            <person name="Iida T."/>
            <person name="Hattori M."/>
            <person name="Ohkuma M."/>
        </authorList>
    </citation>
    <scope>NUCLEOTIDE SEQUENCE [LARGE SCALE GENOMIC DNA]</scope>
    <source>
        <strain evidence="4">JCM 9140</strain>
    </source>
</reference>
<dbReference type="GO" id="GO:0016853">
    <property type="term" value="F:isomerase activity"/>
    <property type="evidence" value="ECO:0007669"/>
    <property type="project" value="UniProtKB-KW"/>
</dbReference>
<dbReference type="SUPFAM" id="SSF52540">
    <property type="entry name" value="P-loop containing nucleoside triphosphate hydrolases"/>
    <property type="match status" value="1"/>
</dbReference>
<feature type="domain" description="ATPase of the ABC class C-terminal" evidence="1">
    <location>
        <begin position="166"/>
        <end position="447"/>
    </location>
</feature>
<keyword evidence="4" id="KW-0413">Isomerase</keyword>
<dbReference type="RefSeq" id="WP_034744301.1">
    <property type="nucleotide sequence ID" value="NZ_BAUT01000012.1"/>
</dbReference>
<feature type="domain" description="ATPase of the ABC class N-terminal" evidence="2">
    <location>
        <begin position="1"/>
        <end position="161"/>
    </location>
</feature>
<evidence type="ECO:0000313" key="4">
    <source>
        <dbReference type="EMBL" id="GAE25609.1"/>
    </source>
</evidence>
<dbReference type="EMBL" id="BAUT01000012">
    <property type="protein sequence ID" value="GAE25609.1"/>
    <property type="molecule type" value="Genomic_DNA"/>
</dbReference>
<dbReference type="AlphaFoldDB" id="W4Q2L9"/>
<dbReference type="InterPro" id="IPR027417">
    <property type="entry name" value="P-loop_NTPase"/>
</dbReference>
<sequence>MKRLKEQIRKIDQKGYKAYKDLQGTYQFEQFQLSIDYVQGDPFASPSKIRVIIPRDLTVLHENWTSSKSRRIRCEDLVARKIQGALEKNRNRIKGTGKSGMVSIDAPNQKVIERTAVHISKEQITLCLSVGLPANGRRVLAKEAEILLFQVIPSVIERSVYALEKGEIEQAIQLQDQQQFIREYLRENELVAFIANGSILPRESGVKDTPLTKKVVPFKSPDSLTIKIDVPHLQDPIKGMAIKKGITLIVGGGYHGKSTLLQAIEQGVYDHIKGDGREYVITDDAAVKIRAEDGRSISNVTISPFINRLPYGKDTERFTSENASGSTSQAANIIEMLEAGAKTLLIDEDTSATNFMIRDARMQALISKESEPITPFVDKIGLLKDDLDVSTILVMGGSGDYFNVADRIIKMEQYVPNDVTEDAKKIAALIQTDRKNEGGTRFGSVNDRVVLSKSLSSQKGAKQKVAVRSMHYIQFGHSEMNLQYVEQIVDASQTRMIAESLLYIERTGILNKNITVKQLLSLLEEKIEKEGLCFASIHSGHPGELAKPRKFELAAALNRLRSLQCGYEVRKNS</sequence>
<gene>
    <name evidence="4" type="ORF">JCM9140_1615</name>
</gene>